<reference evidence="2 3" key="1">
    <citation type="submission" date="2014-01" db="EMBL/GenBank/DDBJ databases">
        <title>Full genme sequencing of cellulolytic bacterium Gynuella sunshinyii YC6258T gen. nov., sp. nov.</title>
        <authorList>
            <person name="Khan H."/>
            <person name="Chung E.J."/>
            <person name="Chung Y.R."/>
        </authorList>
    </citation>
    <scope>NUCLEOTIDE SEQUENCE [LARGE SCALE GENOMIC DNA]</scope>
    <source>
        <strain evidence="2 3">YC6258</strain>
    </source>
</reference>
<keyword evidence="3" id="KW-1185">Reference proteome</keyword>
<accession>A0A0C5V4K7</accession>
<dbReference type="InterPro" id="IPR028082">
    <property type="entry name" value="Peripla_BP_I"/>
</dbReference>
<dbReference type="Pfam" id="PF04348">
    <property type="entry name" value="LppC"/>
    <property type="match status" value="1"/>
</dbReference>
<dbReference type="KEGG" id="gsn:YC6258_02382"/>
<dbReference type="GO" id="GO:0031241">
    <property type="term" value="C:periplasmic side of cell outer membrane"/>
    <property type="evidence" value="ECO:0007669"/>
    <property type="project" value="TreeGrafter"/>
</dbReference>
<dbReference type="Proteomes" id="UP000032266">
    <property type="component" value="Chromosome"/>
</dbReference>
<dbReference type="Gene3D" id="3.40.50.2300">
    <property type="match status" value="2"/>
</dbReference>
<dbReference type="GO" id="GO:0009252">
    <property type="term" value="P:peptidoglycan biosynthetic process"/>
    <property type="evidence" value="ECO:0007669"/>
    <property type="project" value="TreeGrafter"/>
</dbReference>
<dbReference type="PANTHER" id="PTHR38038:SF1">
    <property type="entry name" value="PENICILLIN-BINDING PROTEIN ACTIVATOR LPOA"/>
    <property type="match status" value="1"/>
</dbReference>
<dbReference type="EMBL" id="CP007142">
    <property type="protein sequence ID" value="AJQ94420.1"/>
    <property type="molecule type" value="Genomic_DNA"/>
</dbReference>
<dbReference type="GO" id="GO:0030234">
    <property type="term" value="F:enzyme regulator activity"/>
    <property type="evidence" value="ECO:0007669"/>
    <property type="project" value="TreeGrafter"/>
</dbReference>
<dbReference type="STRING" id="1445510.YC6258_02382"/>
<evidence type="ECO:0000256" key="1">
    <source>
        <dbReference type="ARBA" id="ARBA00023136"/>
    </source>
</evidence>
<dbReference type="OrthoDB" id="6708821at2"/>
<dbReference type="SUPFAM" id="SSF53822">
    <property type="entry name" value="Periplasmic binding protein-like I"/>
    <property type="match status" value="1"/>
</dbReference>
<dbReference type="InterPro" id="IPR007443">
    <property type="entry name" value="LpoA"/>
</dbReference>
<evidence type="ECO:0000313" key="2">
    <source>
        <dbReference type="EMBL" id="AJQ94420.1"/>
    </source>
</evidence>
<sequence length="602" mass="66962">MGHDMQNKLWILVFVGFLSACTGNQTKQPTNGESTTPALSAHASDEDRLSAAENLYNNFEFEKAALILKETDFSALNITNQTRYALLAGKVFVASSDPQQALVWLAGEYTYLFDSLPQEQLAQISLLRASAWELSGQYLAGARERIYLAPVLSEPEYSQNHEMIWADLQLVPEQDIQALAGRETSPDLQGWMELALVNNNTEADIDSQVTSINTWITSHPRHPAAQKLPDSLALLTQIAQEKPRKVALLLPLSGPLSKTGDSIRDGFMASYYQSAENGREVPEITFVDTANLDNVIGTYTTLVSQGTQLFIGPLEKKLVSELLDQPALPIPVLALNNVADNSETNHNVYQFGLAPEDEAVQVARKAFLDGHRSAVILVPNGNWGDRISSTFTNTWRQLGGSVASQAHFDAQNKTDYLRVVRHLFNIDASVNRTAALERTIGESVEYEPRRRQDFDLIFLAALPAEARQLKPLFDFQYAANVPVYGISTLYGGTDDPVKNKDIETIRFVDMPWQLSQPELKQQIHDIFGEKEVSGYDRLYALGVDAYALYPRLRQLVEVPGARLHGMTGILSIDSDSKVKRELEWAQIKDGLAQPILSTLEER</sequence>
<dbReference type="Gene3D" id="1.25.40.650">
    <property type="match status" value="1"/>
</dbReference>
<name>A0A0C5V4K7_9GAMM</name>
<dbReference type="HOGENOM" id="CLU_026091_2_1_6"/>
<keyword evidence="1" id="KW-0472">Membrane</keyword>
<keyword evidence="2" id="KW-0449">Lipoprotein</keyword>
<protein>
    <submittedName>
        <fullName evidence="2">Putative lipoprotein</fullName>
    </submittedName>
</protein>
<dbReference type="AlphaFoldDB" id="A0A0C5V4K7"/>
<evidence type="ECO:0000313" key="3">
    <source>
        <dbReference type="Proteomes" id="UP000032266"/>
    </source>
</evidence>
<dbReference type="CDD" id="cd06339">
    <property type="entry name" value="PBP1_YraM_LppC_lipoprotein-like"/>
    <property type="match status" value="1"/>
</dbReference>
<proteinExistence type="predicted"/>
<gene>
    <name evidence="2" type="ORF">YC6258_02382</name>
</gene>
<organism evidence="2 3">
    <name type="scientific">Gynuella sunshinyii YC6258</name>
    <dbReference type="NCBI Taxonomy" id="1445510"/>
    <lineage>
        <taxon>Bacteria</taxon>
        <taxon>Pseudomonadati</taxon>
        <taxon>Pseudomonadota</taxon>
        <taxon>Gammaproteobacteria</taxon>
        <taxon>Oceanospirillales</taxon>
        <taxon>Saccharospirillaceae</taxon>
        <taxon>Gynuella</taxon>
    </lineage>
</organism>
<dbReference type="PANTHER" id="PTHR38038">
    <property type="entry name" value="PENICILLIN-BINDING PROTEIN ACTIVATOR LPOA"/>
    <property type="match status" value="1"/>
</dbReference>